<proteinExistence type="inferred from homology"/>
<dbReference type="PANTHER" id="PTHR46743">
    <property type="entry name" value="TEICHOIC ACIDS EXPORT ATP-BINDING PROTEIN TAGH"/>
    <property type="match status" value="1"/>
</dbReference>
<dbReference type="GO" id="GO:0140359">
    <property type="term" value="F:ABC-type transporter activity"/>
    <property type="evidence" value="ECO:0007669"/>
    <property type="project" value="InterPro"/>
</dbReference>
<keyword evidence="2" id="KW-0813">Transport</keyword>
<dbReference type="SUPFAM" id="SSF52540">
    <property type="entry name" value="P-loop containing nucleoside triphosphate hydrolases"/>
    <property type="match status" value="1"/>
</dbReference>
<evidence type="ECO:0000313" key="7">
    <source>
        <dbReference type="Proteomes" id="UP000321110"/>
    </source>
</evidence>
<dbReference type="Gene3D" id="2.70.50.60">
    <property type="entry name" value="abc- transporter (atp binding component) like domain"/>
    <property type="match status" value="1"/>
</dbReference>
<reference evidence="6 7" key="1">
    <citation type="submission" date="2018-09" db="EMBL/GenBank/DDBJ databases">
        <title>Metagenome Assembled Genomes from an Advanced Water Purification Facility.</title>
        <authorList>
            <person name="Stamps B.W."/>
            <person name="Spear J.R."/>
        </authorList>
    </citation>
    <scope>NUCLEOTIDE SEQUENCE [LARGE SCALE GENOMIC DNA]</scope>
    <source>
        <strain evidence="6">Bin_52_1</strain>
    </source>
</reference>
<comment type="similarity">
    <text evidence="1">Belongs to the ABC transporter superfamily.</text>
</comment>
<organism evidence="6 7">
    <name type="scientific">Aquipseudomonas alcaligenes</name>
    <name type="common">Pseudomonas alcaligenes</name>
    <dbReference type="NCBI Taxonomy" id="43263"/>
    <lineage>
        <taxon>Bacteria</taxon>
        <taxon>Pseudomonadati</taxon>
        <taxon>Pseudomonadota</taxon>
        <taxon>Gammaproteobacteria</taxon>
        <taxon>Pseudomonadales</taxon>
        <taxon>Pseudomonadaceae</taxon>
        <taxon>Aquipseudomonas</taxon>
    </lineage>
</organism>
<dbReference type="CDD" id="cd03220">
    <property type="entry name" value="ABC_KpsT_Wzt"/>
    <property type="match status" value="1"/>
</dbReference>
<protein>
    <submittedName>
        <fullName evidence="6">ABC transporter ATP-binding protein</fullName>
    </submittedName>
</protein>
<accession>A0A5C7VUX5</accession>
<evidence type="ECO:0000259" key="5">
    <source>
        <dbReference type="PROSITE" id="PS50893"/>
    </source>
</evidence>
<evidence type="ECO:0000313" key="6">
    <source>
        <dbReference type="EMBL" id="TXI27968.1"/>
    </source>
</evidence>
<dbReference type="Proteomes" id="UP000321110">
    <property type="component" value="Unassembled WGS sequence"/>
</dbReference>
<dbReference type="GO" id="GO:0016887">
    <property type="term" value="F:ATP hydrolysis activity"/>
    <property type="evidence" value="ECO:0007669"/>
    <property type="project" value="InterPro"/>
</dbReference>
<dbReference type="PROSITE" id="PS50893">
    <property type="entry name" value="ABC_TRANSPORTER_2"/>
    <property type="match status" value="1"/>
</dbReference>
<sequence>MGSIQVAQLGKAYKQYPSRWARLAEWLIPFSRPRHQLKWVLQDVSFSVNPGEALGIIGINGAGKSTLLKMITGTTQPSSGQIHIQGRVAALLELGMGFHPDFSGRQNVFMAGQLLGLSMEELQALMPEIEAFAEIGPYMDQPVRTYSSGMQMRLAFSVATARRPDVLIVDEALSVGDAYFQHKSFDRIREFRKSGTTLLIVSHDRQAIQNLCDRAVLLAHGRLALEGAPEEVMDFYSAMLAEKEQQTVRQERLDNGKIRTISGTGEAGFSDIALLNAQGQRVEVLEVGSRATLEVTVEVRAPITRLVLGFMIKDRMGQAIYGINTHRLHRELENLSAGERIVYRFAFPANLGKGNYSVALSLSRFDSHLDTNYEWRDFALVFHVININKPDFVGCASLDADISIQRLPQPA</sequence>
<feature type="domain" description="ABC transporter" evidence="5">
    <location>
        <begin position="4"/>
        <end position="245"/>
    </location>
</feature>
<evidence type="ECO:0000256" key="3">
    <source>
        <dbReference type="ARBA" id="ARBA00022741"/>
    </source>
</evidence>
<keyword evidence="3" id="KW-0547">Nucleotide-binding</keyword>
<dbReference type="PANTHER" id="PTHR46743:SF2">
    <property type="entry name" value="TEICHOIC ACIDS EXPORT ATP-BINDING PROTEIN TAGH"/>
    <property type="match status" value="1"/>
</dbReference>
<dbReference type="PROSITE" id="PS00211">
    <property type="entry name" value="ABC_TRANSPORTER_1"/>
    <property type="match status" value="1"/>
</dbReference>
<gene>
    <name evidence="6" type="ORF">E6Q69_17185</name>
</gene>
<name>A0A5C7VUX5_AQUAC</name>
<dbReference type="RefSeq" id="WP_237045726.1">
    <property type="nucleotide sequence ID" value="NZ_AP025273.1"/>
</dbReference>
<dbReference type="CDD" id="cd10147">
    <property type="entry name" value="Wzt_C-like"/>
    <property type="match status" value="1"/>
</dbReference>
<dbReference type="Pfam" id="PF14524">
    <property type="entry name" value="Wzt_C"/>
    <property type="match status" value="1"/>
</dbReference>
<dbReference type="GO" id="GO:0016020">
    <property type="term" value="C:membrane"/>
    <property type="evidence" value="ECO:0007669"/>
    <property type="project" value="InterPro"/>
</dbReference>
<dbReference type="SMART" id="SM00382">
    <property type="entry name" value="AAA"/>
    <property type="match status" value="1"/>
</dbReference>
<dbReference type="Gene3D" id="3.40.50.300">
    <property type="entry name" value="P-loop containing nucleotide triphosphate hydrolases"/>
    <property type="match status" value="1"/>
</dbReference>
<dbReference type="GO" id="GO:0005524">
    <property type="term" value="F:ATP binding"/>
    <property type="evidence" value="ECO:0007669"/>
    <property type="project" value="UniProtKB-KW"/>
</dbReference>
<evidence type="ECO:0000256" key="2">
    <source>
        <dbReference type="ARBA" id="ARBA00022448"/>
    </source>
</evidence>
<dbReference type="InterPro" id="IPR029439">
    <property type="entry name" value="Wzt_C"/>
</dbReference>
<evidence type="ECO:0000256" key="4">
    <source>
        <dbReference type="ARBA" id="ARBA00022840"/>
    </source>
</evidence>
<evidence type="ECO:0000256" key="1">
    <source>
        <dbReference type="ARBA" id="ARBA00005417"/>
    </source>
</evidence>
<dbReference type="EMBL" id="SSFO01000289">
    <property type="protein sequence ID" value="TXI27968.1"/>
    <property type="molecule type" value="Genomic_DNA"/>
</dbReference>
<comment type="caution">
    <text evidence="6">The sequence shown here is derived from an EMBL/GenBank/DDBJ whole genome shotgun (WGS) entry which is preliminary data.</text>
</comment>
<dbReference type="InterPro" id="IPR017871">
    <property type="entry name" value="ABC_transporter-like_CS"/>
</dbReference>
<dbReference type="InterPro" id="IPR003593">
    <property type="entry name" value="AAA+_ATPase"/>
</dbReference>
<dbReference type="InterPro" id="IPR003439">
    <property type="entry name" value="ABC_transporter-like_ATP-bd"/>
</dbReference>
<keyword evidence="4 6" id="KW-0067">ATP-binding</keyword>
<dbReference type="Pfam" id="PF00005">
    <property type="entry name" value="ABC_tran"/>
    <property type="match status" value="1"/>
</dbReference>
<dbReference type="InterPro" id="IPR015860">
    <property type="entry name" value="ABC_transpr_TagH-like"/>
</dbReference>
<dbReference type="InterPro" id="IPR050683">
    <property type="entry name" value="Bact_Polysacc_Export_ATP-bd"/>
</dbReference>
<dbReference type="AlphaFoldDB" id="A0A5C7VUX5"/>
<dbReference type="InterPro" id="IPR027417">
    <property type="entry name" value="P-loop_NTPase"/>
</dbReference>